<protein>
    <recommendedName>
        <fullName evidence="3">Aminoglycoside phosphotransferase domain-containing protein</fullName>
    </recommendedName>
</protein>
<dbReference type="PANTHER" id="PTHR21310">
    <property type="entry name" value="AMINOGLYCOSIDE PHOSPHOTRANSFERASE-RELATED-RELATED"/>
    <property type="match status" value="1"/>
</dbReference>
<dbReference type="AlphaFoldDB" id="A0A8H2DUB3"/>
<organism evidence="1 2">
    <name type="scientific">Orbilia oligospora</name>
    <name type="common">Nematode-trapping fungus</name>
    <name type="synonym">Arthrobotrys oligospora</name>
    <dbReference type="NCBI Taxonomy" id="2813651"/>
    <lineage>
        <taxon>Eukaryota</taxon>
        <taxon>Fungi</taxon>
        <taxon>Dikarya</taxon>
        <taxon>Ascomycota</taxon>
        <taxon>Pezizomycotina</taxon>
        <taxon>Orbiliomycetes</taxon>
        <taxon>Orbiliales</taxon>
        <taxon>Orbiliaceae</taxon>
        <taxon>Orbilia</taxon>
    </lineage>
</organism>
<comment type="caution">
    <text evidence="1">The sequence shown here is derived from an EMBL/GenBank/DDBJ whole genome shotgun (WGS) entry which is preliminary data.</text>
</comment>
<evidence type="ECO:0000313" key="1">
    <source>
        <dbReference type="EMBL" id="TGJ65083.1"/>
    </source>
</evidence>
<dbReference type="EMBL" id="SOZJ01000006">
    <property type="protein sequence ID" value="TGJ65083.1"/>
    <property type="molecule type" value="Genomic_DNA"/>
</dbReference>
<sequence>MPCCPEVTSVQVDEEAIRTCPDDELPDLVDKLWGKYKFQPKPESPTGGLLVHFMEKRISPNYTSRLVWSAPRPHFLIDFKAAVDLARSLGIRTPPIERFHRIFTQGRYYYLIISRYIPGISLEKLLPRIDREETIRLAFQLRSMLETMHQKTSRYAGGIGTLAFDRGGRFMNWDEIGLPKGSTTAKDIANVANYRWGYRRETHGDRRETPEKMEWDIKNGPLAPNLPLVFTHYGLIPRRLIRDNNGDLWITEWDNAGWYPACFDRASMIGGIFRKDRMARQEWELFRSIANGYKWSREVKAINRINNCRRSCCDNRENCARLGLTKSEYPIIIEEWPADPRVRYGPV</sequence>
<dbReference type="InterPro" id="IPR051678">
    <property type="entry name" value="AGP_Transferase"/>
</dbReference>
<proteinExistence type="predicted"/>
<evidence type="ECO:0008006" key="3">
    <source>
        <dbReference type="Google" id="ProtNLM"/>
    </source>
</evidence>
<dbReference type="SUPFAM" id="SSF56112">
    <property type="entry name" value="Protein kinase-like (PK-like)"/>
    <property type="match status" value="1"/>
</dbReference>
<dbReference type="PANTHER" id="PTHR21310:SF15">
    <property type="entry name" value="AMINOGLYCOSIDE PHOSPHOTRANSFERASE DOMAIN-CONTAINING PROTEIN"/>
    <property type="match status" value="1"/>
</dbReference>
<name>A0A8H2DUB3_ORBOL</name>
<reference evidence="1 2" key="1">
    <citation type="submission" date="2019-03" db="EMBL/GenBank/DDBJ databases">
        <title>Nematode-trapping fungi genome.</title>
        <authorList>
            <person name="Vidal-Diez De Ulzurrun G."/>
        </authorList>
    </citation>
    <scope>NUCLEOTIDE SEQUENCE [LARGE SCALE GENOMIC DNA]</scope>
    <source>
        <strain evidence="1 2">TWF154</strain>
    </source>
</reference>
<gene>
    <name evidence="1" type="ORF">EYR41_009083</name>
</gene>
<dbReference type="Proteomes" id="UP000297595">
    <property type="component" value="Unassembled WGS sequence"/>
</dbReference>
<dbReference type="InterPro" id="IPR011009">
    <property type="entry name" value="Kinase-like_dom_sf"/>
</dbReference>
<accession>A0A8H2DUB3</accession>
<evidence type="ECO:0000313" key="2">
    <source>
        <dbReference type="Proteomes" id="UP000297595"/>
    </source>
</evidence>